<feature type="transmembrane region" description="Helical" evidence="1">
    <location>
        <begin position="85"/>
        <end position="102"/>
    </location>
</feature>
<keyword evidence="1" id="KW-0812">Transmembrane</keyword>
<reference evidence="2 3" key="1">
    <citation type="journal article" date="2013" name="J. Microbiol. Biotechnol.">
        <title>Novosphingobium ginsenosidimutans sp. nov., with the ability to convert ginsenoside.</title>
        <authorList>
            <person name="Kim J.K."/>
            <person name="He D."/>
            <person name="Liu Q.M."/>
            <person name="Park H.Y."/>
            <person name="Jung M.S."/>
            <person name="Yoon M.H."/>
            <person name="Kim S.C."/>
            <person name="Im W.T."/>
        </authorList>
    </citation>
    <scope>NUCLEOTIDE SEQUENCE [LARGE SCALE GENOMIC DNA]</scope>
    <source>
        <strain evidence="2 3">FW-6</strain>
    </source>
</reference>
<feature type="transmembrane region" description="Helical" evidence="1">
    <location>
        <begin position="108"/>
        <end position="127"/>
    </location>
</feature>
<dbReference type="Proteomes" id="UP000321172">
    <property type="component" value="Chromosome"/>
</dbReference>
<gene>
    <name evidence="2" type="ORF">FRF71_01165</name>
</gene>
<dbReference type="EMBL" id="CP042345">
    <property type="protein sequence ID" value="QEA14849.1"/>
    <property type="molecule type" value="Genomic_DNA"/>
</dbReference>
<name>A0A5B8RZH5_9SPHN</name>
<dbReference type="KEGG" id="ngf:FRF71_01165"/>
<evidence type="ECO:0000313" key="3">
    <source>
        <dbReference type="Proteomes" id="UP000321172"/>
    </source>
</evidence>
<sequence length="138" mass="14722">MENSVASAQSTTFKVVAWLGLVWNILGACLYLWAKLDPAGAAAGASPAMQEYMVNMPIYAHIGWSLGIWGSLLGSVLMVMRRRQAVPAFLVSLLGALASFGAQLRAGVLDPGMTVFILAVIALLLWLSRREVAAGRFA</sequence>
<dbReference type="OrthoDB" id="5801787at2"/>
<protein>
    <recommendedName>
        <fullName evidence="4">Sugar transporter</fullName>
    </recommendedName>
</protein>
<organism evidence="2 3">
    <name type="scientific">Novosphingobium ginsenosidimutans</name>
    <dbReference type="NCBI Taxonomy" id="1176536"/>
    <lineage>
        <taxon>Bacteria</taxon>
        <taxon>Pseudomonadati</taxon>
        <taxon>Pseudomonadota</taxon>
        <taxon>Alphaproteobacteria</taxon>
        <taxon>Sphingomonadales</taxon>
        <taxon>Sphingomonadaceae</taxon>
        <taxon>Novosphingobium</taxon>
    </lineage>
</organism>
<evidence type="ECO:0000256" key="1">
    <source>
        <dbReference type="SAM" id="Phobius"/>
    </source>
</evidence>
<dbReference type="RefSeq" id="WP_147088830.1">
    <property type="nucleotide sequence ID" value="NZ_BAABJD010000002.1"/>
</dbReference>
<dbReference type="AlphaFoldDB" id="A0A5B8RZH5"/>
<keyword evidence="1" id="KW-1133">Transmembrane helix</keyword>
<evidence type="ECO:0008006" key="4">
    <source>
        <dbReference type="Google" id="ProtNLM"/>
    </source>
</evidence>
<keyword evidence="1" id="KW-0472">Membrane</keyword>
<proteinExistence type="predicted"/>
<feature type="transmembrane region" description="Helical" evidence="1">
    <location>
        <begin position="12"/>
        <end position="34"/>
    </location>
</feature>
<keyword evidence="3" id="KW-1185">Reference proteome</keyword>
<feature type="transmembrane region" description="Helical" evidence="1">
    <location>
        <begin position="58"/>
        <end position="78"/>
    </location>
</feature>
<accession>A0A5B8RZH5</accession>
<evidence type="ECO:0000313" key="2">
    <source>
        <dbReference type="EMBL" id="QEA14849.1"/>
    </source>
</evidence>